<dbReference type="EMBL" id="JALEMU010000022">
    <property type="protein sequence ID" value="MCI5754885.1"/>
    <property type="molecule type" value="Genomic_DNA"/>
</dbReference>
<proteinExistence type="predicted"/>
<dbReference type="Gene3D" id="3.20.20.80">
    <property type="entry name" value="Glycosidases"/>
    <property type="match status" value="1"/>
</dbReference>
<evidence type="ECO:0000313" key="2">
    <source>
        <dbReference type="Proteomes" id="UP001139365"/>
    </source>
</evidence>
<sequence>MLTQRLGFENQKDENYIKELIRIIGRNPGSCDEIWLATDYGFPPIGKHRESASLLGKSAELLKAAGIRVSLQISNTIGHGDYMGVRDCSGLDGAERFTDVDGVRAEYSFCWHGTRFREYLAEVIRIYCAAIMPHRVWIDDDFRYDNHSPAGKGCMCDSCLKRFNKRYGTLYDRQALSSAVRNDPRRRKDFSEFITDGLCETAEFIARTAVSASPGCSIGYQHGVGWLPTESGCRKLFEAFEKGSGKSVGTRPGAGTYNDLDPSDMIRKLDSIGYQCSVTAGMTDEVRPEIENFPHVAFGKSPAGTCYETSLYLAGGADAMSYATMMYGFEPLSWHGEFFRAFSLHRRYWEILSGLSRTTSGSGIVHYIPEDAWKRHIPGNRNGYDWAEIPWYTGNGIRRCGIPVTFDRNVPEPLYMLTAECAEAMSAEDVNYLSGKPVFCAGDALAVLCNRGFGNLFSASAERCDTLLLYETYSGHPVNGEAAGRRWENGLLHREGAVIYDRTGETGILGTYGCDGNAPGTAGEISSATVKTSSGAEWYVTGQYPWTPIISHEKRGQMIRALDRISGRRLSAYSKGRHEVLVLPRENREKQTVSVTVLNTTVGTANGILLDVRRPAGRNVTAYLPDGNNMRPGAVFYDGGAEIALPAVQAWNFCTVVFE</sequence>
<reference evidence="1 2" key="1">
    <citation type="submission" date="2022-03" db="EMBL/GenBank/DDBJ databases">
        <title>Metagenome-assembled genomes from swine fecal metagenomes.</title>
        <authorList>
            <person name="Holman D.B."/>
            <person name="Kommadath A."/>
        </authorList>
    </citation>
    <scope>NUCLEOTIDE SEQUENCE [LARGE SCALE GENOMIC DNA]</scope>
    <source>
        <strain evidence="1">SUG147</strain>
    </source>
</reference>
<accession>A0AAE3FGA8</accession>
<dbReference type="AlphaFoldDB" id="A0AAE3FGA8"/>
<gene>
    <name evidence="1" type="ORF">MR241_01140</name>
</gene>
<protein>
    <submittedName>
        <fullName evidence="1">Uncharacterized protein</fullName>
    </submittedName>
</protein>
<dbReference type="Proteomes" id="UP001139365">
    <property type="component" value="Unassembled WGS sequence"/>
</dbReference>
<organism evidence="1 2">
    <name type="scientific">Candidatus Colimorpha enterica</name>
    <dbReference type="NCBI Taxonomy" id="3083063"/>
    <lineage>
        <taxon>Bacteria</taxon>
        <taxon>Pseudomonadati</taxon>
        <taxon>Bacteroidota</taxon>
        <taxon>Bacteroidia</taxon>
        <taxon>Bacteroidales</taxon>
        <taxon>Candidatus Colimorpha</taxon>
    </lineage>
</organism>
<evidence type="ECO:0000313" key="1">
    <source>
        <dbReference type="EMBL" id="MCI5754885.1"/>
    </source>
</evidence>
<comment type="caution">
    <text evidence="1">The sequence shown here is derived from an EMBL/GenBank/DDBJ whole genome shotgun (WGS) entry which is preliminary data.</text>
</comment>
<name>A0AAE3FGA8_9BACT</name>